<reference evidence="2" key="1">
    <citation type="submission" date="2016-03" db="EMBL/GenBank/DDBJ databases">
        <title>Draft genome sequence of Paenibacillus glacialis DSM 22343.</title>
        <authorList>
            <person name="Shin S.-K."/>
            <person name="Yi H."/>
        </authorList>
    </citation>
    <scope>NUCLEOTIDE SEQUENCE [LARGE SCALE GENOMIC DNA]</scope>
    <source>
        <strain evidence="2">CCUG 60099</strain>
    </source>
</reference>
<dbReference type="RefSeq" id="WP_065450730.1">
    <property type="nucleotide sequence ID" value="NZ_LVEN01000038.1"/>
</dbReference>
<proteinExistence type="predicted"/>
<evidence type="ECO:0000313" key="2">
    <source>
        <dbReference type="Proteomes" id="UP000093343"/>
    </source>
</evidence>
<organism evidence="1 2">
    <name type="scientific">Flavobacterium piscis</name>
    <dbReference type="NCBI Taxonomy" id="1114874"/>
    <lineage>
        <taxon>Bacteria</taxon>
        <taxon>Pseudomonadati</taxon>
        <taxon>Bacteroidota</taxon>
        <taxon>Flavobacteriia</taxon>
        <taxon>Flavobacteriales</taxon>
        <taxon>Flavobacteriaceae</taxon>
        <taxon>Flavobacterium</taxon>
    </lineage>
</organism>
<sequence length="284" mass="33914">MSGFKFNKIYVIESLDSNDDKLTGQELYEDLLRRKTYQIKDFKAELFQIENKKDFFEKLEHIKNESITEGYFPILHFEIHGSEDKTGLVLKSNELVTWEELVKDLRDLNTIIENNLFITMAVCFGAFIMKLIKVNEASPFWGIIGSFEEIYVYDLVIRYNEFYTEFLESFDLNKAVEKLHNANPKLESSFKFINSEQTFINVNKKYFSEKFTPKAIGERFKDGIKQEGIKMTDRNKMHDFRLKFTMELHKSKRQTFEEHKEAFFMIDKFQGNAERFKIRYDELK</sequence>
<protein>
    <submittedName>
        <fullName evidence="1">Uncharacterized protein</fullName>
    </submittedName>
</protein>
<dbReference type="Proteomes" id="UP000093343">
    <property type="component" value="Unassembled WGS sequence"/>
</dbReference>
<evidence type="ECO:0000313" key="1">
    <source>
        <dbReference type="EMBL" id="OCB71210.1"/>
    </source>
</evidence>
<name>A0ABX2XFN7_9FLAO</name>
<comment type="caution">
    <text evidence="1">The sequence shown here is derived from an EMBL/GenBank/DDBJ whole genome shotgun (WGS) entry which is preliminary data.</text>
</comment>
<gene>
    <name evidence="1" type="ORF">FLP_17010</name>
</gene>
<keyword evidence="2" id="KW-1185">Reference proteome</keyword>
<accession>A0ABX2XFN7</accession>
<dbReference type="EMBL" id="LVEN01000038">
    <property type="protein sequence ID" value="OCB71210.1"/>
    <property type="molecule type" value="Genomic_DNA"/>
</dbReference>